<comment type="subcellular location">
    <subcellularLocation>
        <location evidence="1">Secreted</location>
    </subcellularLocation>
</comment>
<evidence type="ECO:0000256" key="6">
    <source>
        <dbReference type="SAM" id="SignalP"/>
    </source>
</evidence>
<protein>
    <submittedName>
        <fullName evidence="9">CSON006597 protein</fullName>
    </submittedName>
</protein>
<keyword evidence="2" id="KW-0964">Secreted</keyword>
<dbReference type="Pfam" id="PF25106">
    <property type="entry name" value="VWA_4"/>
    <property type="match status" value="1"/>
</dbReference>
<evidence type="ECO:0000256" key="4">
    <source>
        <dbReference type="ARBA" id="ARBA00023180"/>
    </source>
</evidence>
<evidence type="ECO:0000259" key="8">
    <source>
        <dbReference type="Pfam" id="PF25106"/>
    </source>
</evidence>
<gene>
    <name evidence="9" type="primary">CSON006597</name>
</gene>
<evidence type="ECO:0000313" key="9">
    <source>
        <dbReference type="EMBL" id="SSX33545.1"/>
    </source>
</evidence>
<dbReference type="InterPro" id="IPR056475">
    <property type="entry name" value="GBD_Hemicentin/VWA7"/>
</dbReference>
<keyword evidence="5" id="KW-0812">Transmembrane</keyword>
<dbReference type="PANTHER" id="PTHR14905">
    <property type="entry name" value="NG37"/>
    <property type="match status" value="1"/>
</dbReference>
<name>A0A336MV08_CULSO</name>
<dbReference type="InterPro" id="IPR056861">
    <property type="entry name" value="HMCN1-like_VWA"/>
</dbReference>
<dbReference type="InterPro" id="IPR036465">
    <property type="entry name" value="vWFA_dom_sf"/>
</dbReference>
<feature type="domain" description="Hemicentin-1-like von Willebrand factor A" evidence="8">
    <location>
        <begin position="31"/>
        <end position="192"/>
    </location>
</feature>
<evidence type="ECO:0000256" key="5">
    <source>
        <dbReference type="SAM" id="Phobius"/>
    </source>
</evidence>
<dbReference type="GO" id="GO:0005576">
    <property type="term" value="C:extracellular region"/>
    <property type="evidence" value="ECO:0007669"/>
    <property type="project" value="UniProtKB-SubCell"/>
</dbReference>
<evidence type="ECO:0000256" key="2">
    <source>
        <dbReference type="ARBA" id="ARBA00022525"/>
    </source>
</evidence>
<dbReference type="VEuPathDB" id="VectorBase:CSON006597"/>
<feature type="transmembrane region" description="Helical" evidence="5">
    <location>
        <begin position="307"/>
        <end position="329"/>
    </location>
</feature>
<feature type="chain" id="PRO_5016468903" evidence="6">
    <location>
        <begin position="24"/>
        <end position="353"/>
    </location>
</feature>
<evidence type="ECO:0000259" key="7">
    <source>
        <dbReference type="Pfam" id="PF23560"/>
    </source>
</evidence>
<reference evidence="9" key="1">
    <citation type="submission" date="2018-07" db="EMBL/GenBank/DDBJ databases">
        <authorList>
            <person name="Quirk P.G."/>
            <person name="Krulwich T.A."/>
        </authorList>
    </citation>
    <scope>NUCLEOTIDE SEQUENCE</scope>
</reference>
<keyword evidence="5" id="KW-1133">Transmembrane helix</keyword>
<feature type="domain" description="Hemicentin/VWA7 galactose-binding" evidence="7">
    <location>
        <begin position="225"/>
        <end position="297"/>
    </location>
</feature>
<evidence type="ECO:0000256" key="3">
    <source>
        <dbReference type="ARBA" id="ARBA00022729"/>
    </source>
</evidence>
<organism evidence="9">
    <name type="scientific">Culicoides sonorensis</name>
    <name type="common">Biting midge</name>
    <dbReference type="NCBI Taxonomy" id="179676"/>
    <lineage>
        <taxon>Eukaryota</taxon>
        <taxon>Metazoa</taxon>
        <taxon>Ecdysozoa</taxon>
        <taxon>Arthropoda</taxon>
        <taxon>Hexapoda</taxon>
        <taxon>Insecta</taxon>
        <taxon>Pterygota</taxon>
        <taxon>Neoptera</taxon>
        <taxon>Endopterygota</taxon>
        <taxon>Diptera</taxon>
        <taxon>Nematocera</taxon>
        <taxon>Chironomoidea</taxon>
        <taxon>Ceratopogonidae</taxon>
        <taxon>Ceratopogoninae</taxon>
        <taxon>Culicoides</taxon>
        <taxon>Monoculicoides</taxon>
    </lineage>
</organism>
<dbReference type="GO" id="GO:0032991">
    <property type="term" value="C:protein-containing complex"/>
    <property type="evidence" value="ECO:0007669"/>
    <property type="project" value="UniProtKB-ARBA"/>
</dbReference>
<evidence type="ECO:0000256" key="1">
    <source>
        <dbReference type="ARBA" id="ARBA00004613"/>
    </source>
</evidence>
<dbReference type="AlphaFoldDB" id="A0A336MV08"/>
<accession>A0A336MV08</accession>
<dbReference type="PANTHER" id="PTHR14905:SF7">
    <property type="entry name" value="VON WILLEBRAND FACTOR A DOMAIN-CONTAINING PROTEIN 7"/>
    <property type="match status" value="1"/>
</dbReference>
<dbReference type="EMBL" id="UFQT01002479">
    <property type="protein sequence ID" value="SSX33545.1"/>
    <property type="molecule type" value="Genomic_DNA"/>
</dbReference>
<sequence>MKINLCYLTSFLVCALQIKFTLSKSGEPRTLAFIVDVTYSMIVDLEHIKVAFEAILKEISFELDQNFGEYLFMPFHDPAIGFPLITENKTEFLEIIKMHYGTALHQNKDCEEMALPALYAALHFVTPYSHIVIYTDDNSKRTDLLEGILNITAIKRPKVSFVITPGCNFGANDVEYEKIANRTGGQIYEITKKNVSSVTYALHEHWKSEWFELKSIDFSYGGSHEIKFEVQDLSKILVSFTGKNAKVKITDPNGKQEAGRSIMNMQNVQEIILENPINGIWKLEISALTHHRLRVMAIESDKHSSHYFAFFAAYCIVIGLILCFCLYNYKFFSECFVKCWQSRPSLPQWLKCR</sequence>
<dbReference type="SUPFAM" id="SSF53300">
    <property type="entry name" value="vWA-like"/>
    <property type="match status" value="1"/>
</dbReference>
<dbReference type="InterPro" id="IPR052577">
    <property type="entry name" value="VWA7"/>
</dbReference>
<feature type="signal peptide" evidence="6">
    <location>
        <begin position="1"/>
        <end position="23"/>
    </location>
</feature>
<proteinExistence type="predicted"/>
<dbReference type="Pfam" id="PF23560">
    <property type="entry name" value="GBD_Hemicentin"/>
    <property type="match status" value="1"/>
</dbReference>
<keyword evidence="3 6" id="KW-0732">Signal</keyword>
<keyword evidence="5" id="KW-0472">Membrane</keyword>
<keyword evidence="4" id="KW-0325">Glycoprotein</keyword>